<organism evidence="3 4">
    <name type="scientific">Candidatus Pseudobacter hemicellulosilyticus</name>
    <dbReference type="NCBI Taxonomy" id="3121375"/>
    <lineage>
        <taxon>Bacteria</taxon>
        <taxon>Pseudomonadati</taxon>
        <taxon>Bacteroidota</taxon>
        <taxon>Chitinophagia</taxon>
        <taxon>Chitinophagales</taxon>
        <taxon>Chitinophagaceae</taxon>
        <taxon>Pseudobacter</taxon>
    </lineage>
</organism>
<evidence type="ECO:0000256" key="1">
    <source>
        <dbReference type="SAM" id="SignalP"/>
    </source>
</evidence>
<accession>A0AAJ5WVC6</accession>
<dbReference type="AlphaFoldDB" id="A0AAJ5WVC6"/>
<feature type="domain" description="3-keto-alpha-glucoside-1,2-lyase/3-keto-2-hydroxy-glucal hydratase" evidence="2">
    <location>
        <begin position="54"/>
        <end position="246"/>
    </location>
</feature>
<dbReference type="Gene3D" id="2.60.120.560">
    <property type="entry name" value="Exo-inulinase, domain 1"/>
    <property type="match status" value="1"/>
</dbReference>
<dbReference type="Pfam" id="PF06439">
    <property type="entry name" value="3keto-disac_hyd"/>
    <property type="match status" value="1"/>
</dbReference>
<dbReference type="EMBL" id="CP119311">
    <property type="protein sequence ID" value="WEK38079.1"/>
    <property type="molecule type" value="Genomic_DNA"/>
</dbReference>
<proteinExistence type="predicted"/>
<feature type="signal peptide" evidence="1">
    <location>
        <begin position="1"/>
        <end position="20"/>
    </location>
</feature>
<evidence type="ECO:0000313" key="3">
    <source>
        <dbReference type="EMBL" id="WEK38079.1"/>
    </source>
</evidence>
<reference evidence="3" key="1">
    <citation type="submission" date="2023-03" db="EMBL/GenBank/DDBJ databases">
        <title>Andean soil-derived lignocellulolytic bacterial consortium as a source of novel taxa and putative plastic-active enzymes.</title>
        <authorList>
            <person name="Diaz-Garcia L."/>
            <person name="Chuvochina M."/>
            <person name="Feuerriegel G."/>
            <person name="Bunk B."/>
            <person name="Sproer C."/>
            <person name="Streit W.R."/>
            <person name="Rodriguez L.M."/>
            <person name="Overmann J."/>
            <person name="Jimenez D.J."/>
        </authorList>
    </citation>
    <scope>NUCLEOTIDE SEQUENCE</scope>
    <source>
        <strain evidence="3">MAG 7</strain>
    </source>
</reference>
<feature type="chain" id="PRO_5042520286" evidence="1">
    <location>
        <begin position="21"/>
        <end position="248"/>
    </location>
</feature>
<dbReference type="Proteomes" id="UP001220610">
    <property type="component" value="Chromosome"/>
</dbReference>
<dbReference type="InterPro" id="IPR010496">
    <property type="entry name" value="AL/BT2_dom"/>
</dbReference>
<sequence>MNRKLLILSLSSLLSLVVVAQNRENGDPQLSEVYTPVPRVVTPGASSSDAPADAIVLFDGKHTSAWAGNDGKAIKWKNEKGILTVARGAGEIHTTQEFGDCQLHIEWRSPAEVKGEGQGRGNSGIFLMSRYELQVLDSYNNKTYSNGQAGSIYKQLPPLVNACRPPGEWQTYDVIFTAPRFYADGSVQSQARITVLHNGVLVQNNATIWGATQYIGISNYEKHADKMPLILQDHGDAVSYRNIWIRPL</sequence>
<protein>
    <submittedName>
        <fullName evidence="3">DUF1080 domain-containing protein</fullName>
    </submittedName>
</protein>
<name>A0AAJ5WVC6_9BACT</name>
<keyword evidence="1" id="KW-0732">Signal</keyword>
<gene>
    <name evidence="3" type="ORF">P0Y53_11275</name>
</gene>
<evidence type="ECO:0000259" key="2">
    <source>
        <dbReference type="Pfam" id="PF06439"/>
    </source>
</evidence>
<dbReference type="GO" id="GO:0016787">
    <property type="term" value="F:hydrolase activity"/>
    <property type="evidence" value="ECO:0007669"/>
    <property type="project" value="InterPro"/>
</dbReference>
<evidence type="ECO:0000313" key="4">
    <source>
        <dbReference type="Proteomes" id="UP001220610"/>
    </source>
</evidence>